<gene>
    <name evidence="3" type="ordered locus">AciX9_4306</name>
</gene>
<evidence type="ECO:0000256" key="1">
    <source>
        <dbReference type="SAM" id="MobiDB-lite"/>
    </source>
</evidence>
<evidence type="ECO:0000313" key="3">
    <source>
        <dbReference type="EMBL" id="ADW71074.1"/>
    </source>
</evidence>
<feature type="signal peptide" evidence="2">
    <location>
        <begin position="1"/>
        <end position="23"/>
    </location>
</feature>
<accession>E8X6J0</accession>
<geneLocation type="plasmid" evidence="3 4">
    <name>pACIX901</name>
</geneLocation>
<dbReference type="EMBL" id="CP002481">
    <property type="protein sequence ID" value="ADW71074.1"/>
    <property type="molecule type" value="Genomic_DNA"/>
</dbReference>
<dbReference type="Gene3D" id="1.25.40.10">
    <property type="entry name" value="Tetratricopeptide repeat domain"/>
    <property type="match status" value="1"/>
</dbReference>
<dbReference type="SUPFAM" id="SSF48452">
    <property type="entry name" value="TPR-like"/>
    <property type="match status" value="1"/>
</dbReference>
<keyword evidence="3" id="KW-0614">Plasmid</keyword>
<keyword evidence="4" id="KW-1185">Reference proteome</keyword>
<protein>
    <recommendedName>
        <fullName evidence="5">Tetratricopeptide TPR_1 repeat-containing protein</fullName>
    </recommendedName>
</protein>
<name>E8X6J0_GRATM</name>
<dbReference type="KEGG" id="acm:AciX9_4306"/>
<dbReference type="AlphaFoldDB" id="E8X6J0"/>
<evidence type="ECO:0000313" key="4">
    <source>
        <dbReference type="Proteomes" id="UP000000343"/>
    </source>
</evidence>
<dbReference type="HOGENOM" id="CLU_650146_0_0_0"/>
<keyword evidence="2" id="KW-0732">Signal</keyword>
<evidence type="ECO:0000256" key="2">
    <source>
        <dbReference type="SAM" id="SignalP"/>
    </source>
</evidence>
<feature type="region of interest" description="Disordered" evidence="1">
    <location>
        <begin position="249"/>
        <end position="279"/>
    </location>
</feature>
<evidence type="ECO:0008006" key="5">
    <source>
        <dbReference type="Google" id="ProtNLM"/>
    </source>
</evidence>
<dbReference type="InterPro" id="IPR011990">
    <property type="entry name" value="TPR-like_helical_dom_sf"/>
</dbReference>
<organism evidence="4">
    <name type="scientific">Granulicella tundricola (strain ATCC BAA-1859 / DSM 23138 / MP5ACTX9)</name>
    <dbReference type="NCBI Taxonomy" id="1198114"/>
    <lineage>
        <taxon>Bacteria</taxon>
        <taxon>Pseudomonadati</taxon>
        <taxon>Acidobacteriota</taxon>
        <taxon>Terriglobia</taxon>
        <taxon>Terriglobales</taxon>
        <taxon>Acidobacteriaceae</taxon>
        <taxon>Granulicella</taxon>
    </lineage>
</organism>
<reference evidence="4" key="1">
    <citation type="submission" date="2011-01" db="EMBL/GenBank/DDBJ databases">
        <title>Complete sequence of plasmid1 of Acidobacterium sp. MP5ACTX9.</title>
        <authorList>
            <consortium name="US DOE Joint Genome Institute"/>
            <person name="Lucas S."/>
            <person name="Copeland A."/>
            <person name="Lapidus A."/>
            <person name="Cheng J.-F."/>
            <person name="Goodwin L."/>
            <person name="Pitluck S."/>
            <person name="Teshima H."/>
            <person name="Detter J.C."/>
            <person name="Han C."/>
            <person name="Tapia R."/>
            <person name="Land M."/>
            <person name="Hauser L."/>
            <person name="Kyrpides N."/>
            <person name="Ivanova N."/>
            <person name="Ovchinnikova G."/>
            <person name="Pagani I."/>
            <person name="Rawat S.R."/>
            <person name="Mannisto M."/>
            <person name="Haggblom M.M."/>
            <person name="Woyke T."/>
        </authorList>
    </citation>
    <scope>NUCLEOTIDE SEQUENCE [LARGE SCALE GENOMIC DNA]</scope>
    <source>
        <strain evidence="4">MP5ACTX9</strain>
        <plasmid evidence="4">Plasmid pACIX901</plasmid>
    </source>
</reference>
<proteinExistence type="predicted"/>
<dbReference type="Proteomes" id="UP000000343">
    <property type="component" value="Plasmid pACIX901"/>
</dbReference>
<sequence length="435" mass="46947">MKFHCTHLFIALTAAMVTVPSLAQDAKALRAQANTEPNQEKQVILLCKAADMEPKNKDFRKDCDVSRAALINSDKQALKTALDANDAGQAAKAKRYAKYVSNLDPDTHHQAEQLLAKLNGPGPDAPTTALTKPADQSGALLSQAMTAFDSGNLSAARTAAQGVTDPSIKPAATRLLGEIDRYGSLVSTGHSHEDSKEYAQAERSYQSALDLNGHVGSDDLSGKIQRMHQMAAVAAAPVTQAQAPVVIAKNVPPPPPPVSKPAADQKALNKPPDVSPDEKKRKLLEEASLAVSHKDSETASRKYRQVLDIDPANADAKREIARINAEVAAELSRDPVKLETTLREAITAFYSSHFEDAESRLNRYLGADGGKKKGAAYFYLGATEETLAYLDPAAKRATRQKEAQEDFKQARSAGYQPVAKYVSTRILEDWKNPGL</sequence>
<feature type="chain" id="PRO_5003234246" description="Tetratricopeptide TPR_1 repeat-containing protein" evidence="2">
    <location>
        <begin position="24"/>
        <end position="435"/>
    </location>
</feature>